<evidence type="ECO:0000256" key="1">
    <source>
        <dbReference type="ARBA" id="ARBA00022729"/>
    </source>
</evidence>
<dbReference type="PANTHER" id="PTHR31181:SF67">
    <property type="entry name" value="PROLAMIN-LIKE PROTEIN (DUF1278)"/>
    <property type="match status" value="1"/>
</dbReference>
<comment type="caution">
    <text evidence="3">The sequence shown here is derived from an EMBL/GenBank/DDBJ whole genome shotgun (WGS) entry which is preliminary data.</text>
</comment>
<dbReference type="GO" id="GO:2000008">
    <property type="term" value="P:regulation of protein localization to cell surface"/>
    <property type="evidence" value="ECO:0007669"/>
    <property type="project" value="TreeGrafter"/>
</dbReference>
<keyword evidence="1" id="KW-0732">Signal</keyword>
<dbReference type="GO" id="GO:0031982">
    <property type="term" value="C:vesicle"/>
    <property type="evidence" value="ECO:0007669"/>
    <property type="project" value="TreeGrafter"/>
</dbReference>
<reference evidence="3" key="2">
    <citation type="submission" date="2023-05" db="EMBL/GenBank/DDBJ databases">
        <authorList>
            <person name="Schelkunov M.I."/>
        </authorList>
    </citation>
    <scope>NUCLEOTIDE SEQUENCE</scope>
    <source>
        <strain evidence="3">Hsosn_3</strain>
        <tissue evidence="3">Leaf</tissue>
    </source>
</reference>
<proteinExistence type="predicted"/>
<evidence type="ECO:0000313" key="4">
    <source>
        <dbReference type="Proteomes" id="UP001237642"/>
    </source>
</evidence>
<protein>
    <recommendedName>
        <fullName evidence="2">Prolamin-like domain-containing protein</fullName>
    </recommendedName>
</protein>
<name>A0AAD8IDQ0_9APIA</name>
<organism evidence="3 4">
    <name type="scientific">Heracleum sosnowskyi</name>
    <dbReference type="NCBI Taxonomy" id="360622"/>
    <lineage>
        <taxon>Eukaryota</taxon>
        <taxon>Viridiplantae</taxon>
        <taxon>Streptophyta</taxon>
        <taxon>Embryophyta</taxon>
        <taxon>Tracheophyta</taxon>
        <taxon>Spermatophyta</taxon>
        <taxon>Magnoliopsida</taxon>
        <taxon>eudicotyledons</taxon>
        <taxon>Gunneridae</taxon>
        <taxon>Pentapetalae</taxon>
        <taxon>asterids</taxon>
        <taxon>campanulids</taxon>
        <taxon>Apiales</taxon>
        <taxon>Apiaceae</taxon>
        <taxon>Apioideae</taxon>
        <taxon>apioid superclade</taxon>
        <taxon>Tordylieae</taxon>
        <taxon>Tordyliinae</taxon>
        <taxon>Heracleum</taxon>
    </lineage>
</organism>
<evidence type="ECO:0000259" key="2">
    <source>
        <dbReference type="Pfam" id="PF05617"/>
    </source>
</evidence>
<dbReference type="GO" id="GO:0005576">
    <property type="term" value="C:extracellular region"/>
    <property type="evidence" value="ECO:0007669"/>
    <property type="project" value="TreeGrafter"/>
</dbReference>
<dbReference type="AlphaFoldDB" id="A0AAD8IDQ0"/>
<dbReference type="GO" id="GO:0080155">
    <property type="term" value="P:regulation of double fertilization forming a zygote and endosperm"/>
    <property type="evidence" value="ECO:0007669"/>
    <property type="project" value="TreeGrafter"/>
</dbReference>
<dbReference type="Pfam" id="PF05617">
    <property type="entry name" value="Prolamin_like"/>
    <property type="match status" value="1"/>
</dbReference>
<accession>A0AAD8IDQ0</accession>
<sequence length="149" mass="16709">MVTKQSLKTLMVSIFVISSLCSIPVLSYDMPDMSHMPNIPYMPDMSNMPAMPRMNMPGMPRTGLGAVRTRSTTLETKTEEYVEGWSHLSKIDDCVNDILSAYSFRKFDEIGSVCCLAINTMTKDCHAKTLGSFHDHFFITSVSKQCSHI</sequence>
<gene>
    <name evidence="3" type="ORF">POM88_020233</name>
</gene>
<dbReference type="Proteomes" id="UP001237642">
    <property type="component" value="Unassembled WGS sequence"/>
</dbReference>
<evidence type="ECO:0000313" key="3">
    <source>
        <dbReference type="EMBL" id="KAK1382498.1"/>
    </source>
</evidence>
<reference evidence="3" key="1">
    <citation type="submission" date="2023-02" db="EMBL/GenBank/DDBJ databases">
        <title>Genome of toxic invasive species Heracleum sosnowskyi carries increased number of genes despite the absence of recent whole-genome duplications.</title>
        <authorList>
            <person name="Schelkunov M."/>
            <person name="Shtratnikova V."/>
            <person name="Makarenko M."/>
            <person name="Klepikova A."/>
            <person name="Omelchenko D."/>
            <person name="Novikova G."/>
            <person name="Obukhova E."/>
            <person name="Bogdanov V."/>
            <person name="Penin A."/>
            <person name="Logacheva M."/>
        </authorList>
    </citation>
    <scope>NUCLEOTIDE SEQUENCE</scope>
    <source>
        <strain evidence="3">Hsosn_3</strain>
        <tissue evidence="3">Leaf</tissue>
    </source>
</reference>
<dbReference type="EMBL" id="JAUIZM010000005">
    <property type="protein sequence ID" value="KAK1382498.1"/>
    <property type="molecule type" value="Genomic_DNA"/>
</dbReference>
<dbReference type="PANTHER" id="PTHR31181">
    <property type="entry name" value="EGG CELL-SECRETED PROTEIN 1.4"/>
    <property type="match status" value="1"/>
</dbReference>
<dbReference type="InterPro" id="IPR008502">
    <property type="entry name" value="Prolamin-like"/>
</dbReference>
<dbReference type="GO" id="GO:0009567">
    <property type="term" value="P:double fertilization forming a zygote and endosperm"/>
    <property type="evidence" value="ECO:0007669"/>
    <property type="project" value="TreeGrafter"/>
</dbReference>
<feature type="domain" description="Prolamin-like" evidence="2">
    <location>
        <begin position="85"/>
        <end position="147"/>
    </location>
</feature>
<keyword evidence="4" id="KW-1185">Reference proteome</keyword>